<dbReference type="Pfam" id="PF14403">
    <property type="entry name" value="CP_ATPgrasp_2"/>
    <property type="match status" value="1"/>
</dbReference>
<dbReference type="RefSeq" id="WP_338293080.1">
    <property type="nucleotide sequence ID" value="NZ_AP027272.1"/>
</dbReference>
<reference evidence="2" key="1">
    <citation type="submission" date="2023-01" db="EMBL/GenBank/DDBJ databases">
        <title>Complete genome sequence of Planctobacterium marinum strain Dej080120_11.</title>
        <authorList>
            <person name="Ueki S."/>
            <person name="Maruyama F."/>
        </authorList>
    </citation>
    <scope>NUCLEOTIDE SEQUENCE</scope>
    <source>
        <strain evidence="2">Dej080120_11</strain>
    </source>
</reference>
<dbReference type="EMBL" id="AP027272">
    <property type="protein sequence ID" value="BDX07089.1"/>
    <property type="molecule type" value="Genomic_DNA"/>
</dbReference>
<keyword evidence="3" id="KW-1185">Reference proteome</keyword>
<organism evidence="2 3">
    <name type="scientific">Planctobacterium marinum</name>
    <dbReference type="NCBI Taxonomy" id="1631968"/>
    <lineage>
        <taxon>Bacteria</taxon>
        <taxon>Pseudomonadati</taxon>
        <taxon>Pseudomonadota</taxon>
        <taxon>Gammaproteobacteria</taxon>
        <taxon>Alteromonadales</taxon>
        <taxon>Alteromonadaceae</taxon>
        <taxon>Planctobacterium</taxon>
    </lineage>
</organism>
<evidence type="ECO:0000313" key="3">
    <source>
        <dbReference type="Proteomes" id="UP001333710"/>
    </source>
</evidence>
<dbReference type="PANTHER" id="PTHR34595">
    <property type="entry name" value="BLR5612 PROTEIN"/>
    <property type="match status" value="1"/>
</dbReference>
<dbReference type="Proteomes" id="UP001333710">
    <property type="component" value="Chromosome"/>
</dbReference>
<dbReference type="PIRSF" id="PIRSF005522">
    <property type="entry name" value="UCP005522"/>
    <property type="match status" value="1"/>
</dbReference>
<dbReference type="InterPro" id="IPR016450">
    <property type="entry name" value="UCP005522"/>
</dbReference>
<dbReference type="SUPFAM" id="SSF56059">
    <property type="entry name" value="Glutathione synthetase ATP-binding domain-like"/>
    <property type="match status" value="1"/>
</dbReference>
<accession>A0AA48HKV3</accession>
<dbReference type="InterPro" id="IPR025841">
    <property type="entry name" value="CP_ATPgrasp_2"/>
</dbReference>
<evidence type="ECO:0000259" key="1">
    <source>
        <dbReference type="Pfam" id="PF14403"/>
    </source>
</evidence>
<name>A0AA48HKV3_9ALTE</name>
<protein>
    <recommendedName>
        <fullName evidence="1">Circularly permuted ATP-grasp type 2 domain-containing protein</fullName>
    </recommendedName>
</protein>
<dbReference type="KEGG" id="pmaw:MACH26_26100"/>
<feature type="domain" description="Circularly permuted ATP-grasp type 2" evidence="1">
    <location>
        <begin position="80"/>
        <end position="456"/>
    </location>
</feature>
<dbReference type="Gene3D" id="3.40.50.11290">
    <property type="match status" value="1"/>
</dbReference>
<dbReference type="Gene3D" id="3.30.1490.270">
    <property type="match status" value="1"/>
</dbReference>
<sequence>MAIKWENYDTQNFYDELMKSAGKPRKSAKQVSKYFESLSDEELKLVVNSTDLAIKEMGITFTVYHEGGAIDRAWPFDVIPRVMPKQEWQKIEYGLKQRVKALNMFIDDIYHDQKIIKDKVFPAELLEQSVNFRKQCVGVTPPLNIWAHICGSDLVKDSDGTVYVLEDNLRVPSGVSYMLENREVMKRVFPDMFEQLSILPVDDYPSQLFDMLAAISPRPLDYPEVVVLTPGIYNSAYFEHAYLAQQMGCELVEGRDLVVGDDDCVYMRTVEGLQRVDVIYRRIDDLFLDPEAFNPDSMLGVPGLMRAWKSGNVALANAPGAGVADDKVVYAWVPEIIKYYLGEEPTLPNVPTYRCMNDSERQYVLENLDKLVVKPANESGGYGMLIGPMSTKKEQQKFAGLIKADPRNYIAQPTLNLSTVPSLIGTNAEPRHVDMRPFILSSDDIKVTTGGLTRVAMRKGSLVVNSSQGGGSKDTWIVEEE</sequence>
<evidence type="ECO:0000313" key="2">
    <source>
        <dbReference type="EMBL" id="BDX07089.1"/>
    </source>
</evidence>
<dbReference type="PANTHER" id="PTHR34595:SF7">
    <property type="entry name" value="SLL1039 PROTEIN"/>
    <property type="match status" value="1"/>
</dbReference>
<proteinExistence type="predicted"/>
<dbReference type="AlphaFoldDB" id="A0AA48HKV3"/>
<dbReference type="InterPro" id="IPR051680">
    <property type="entry name" value="ATP-dep_Glu-Cys_Ligase-2"/>
</dbReference>
<gene>
    <name evidence="2" type="ORF">MACH26_26100</name>
</gene>